<comment type="similarity">
    <text evidence="5">Belongs to the adenylate kinase family.</text>
</comment>
<keyword evidence="4 5" id="KW-0418">Kinase</keyword>
<dbReference type="Proteomes" id="UP000294543">
    <property type="component" value="Unassembled WGS sequence"/>
</dbReference>
<proteinExistence type="inferred from homology"/>
<dbReference type="GO" id="GO:0005737">
    <property type="term" value="C:cytoplasm"/>
    <property type="evidence" value="ECO:0007669"/>
    <property type="project" value="UniProtKB-SubCell"/>
</dbReference>
<organism evidence="7 8">
    <name type="scientific">Nonomuraea diastatica</name>
    <dbReference type="NCBI Taxonomy" id="1848329"/>
    <lineage>
        <taxon>Bacteria</taxon>
        <taxon>Bacillati</taxon>
        <taxon>Actinomycetota</taxon>
        <taxon>Actinomycetes</taxon>
        <taxon>Streptosporangiales</taxon>
        <taxon>Streptosporangiaceae</taxon>
        <taxon>Nonomuraea</taxon>
    </lineage>
</organism>
<dbReference type="CDD" id="cd01428">
    <property type="entry name" value="ADK"/>
    <property type="match status" value="1"/>
</dbReference>
<accession>A0A4R4WD13</accession>
<evidence type="ECO:0000256" key="2">
    <source>
        <dbReference type="ARBA" id="ARBA00022727"/>
    </source>
</evidence>
<evidence type="ECO:0000313" key="7">
    <source>
        <dbReference type="EMBL" id="TDD15107.1"/>
    </source>
</evidence>
<dbReference type="GO" id="GO:0005524">
    <property type="term" value="F:ATP binding"/>
    <property type="evidence" value="ECO:0007669"/>
    <property type="project" value="UniProtKB-KW"/>
</dbReference>
<comment type="catalytic activity">
    <reaction evidence="6">
        <text>AMP + ATP = 2 ADP</text>
        <dbReference type="Rhea" id="RHEA:12973"/>
        <dbReference type="ChEBI" id="CHEBI:30616"/>
        <dbReference type="ChEBI" id="CHEBI:456215"/>
        <dbReference type="ChEBI" id="CHEBI:456216"/>
        <dbReference type="EC" id="2.7.4.3"/>
    </reaction>
</comment>
<evidence type="ECO:0000256" key="4">
    <source>
        <dbReference type="ARBA" id="ARBA00022777"/>
    </source>
</evidence>
<comment type="subcellular location">
    <subcellularLocation>
        <location evidence="6">Cytoplasm</location>
    </subcellularLocation>
</comment>
<keyword evidence="2" id="KW-0545">Nucleotide biosynthesis</keyword>
<protein>
    <recommendedName>
        <fullName evidence="6">Adenylate kinase</fullName>
        <ecNumber evidence="6">2.7.4.3</ecNumber>
    </recommendedName>
</protein>
<dbReference type="Pfam" id="PF00406">
    <property type="entry name" value="ADK"/>
    <property type="match status" value="1"/>
</dbReference>
<keyword evidence="8" id="KW-1185">Reference proteome</keyword>
<evidence type="ECO:0000313" key="8">
    <source>
        <dbReference type="Proteomes" id="UP000294543"/>
    </source>
</evidence>
<evidence type="ECO:0000256" key="5">
    <source>
        <dbReference type="RuleBase" id="RU003330"/>
    </source>
</evidence>
<evidence type="ECO:0000256" key="3">
    <source>
        <dbReference type="ARBA" id="ARBA00022741"/>
    </source>
</evidence>
<evidence type="ECO:0000256" key="1">
    <source>
        <dbReference type="ARBA" id="ARBA00022679"/>
    </source>
</evidence>
<name>A0A4R4WD13_9ACTN</name>
<dbReference type="EMBL" id="SMKP01000132">
    <property type="protein sequence ID" value="TDD15107.1"/>
    <property type="molecule type" value="Genomic_DNA"/>
</dbReference>
<gene>
    <name evidence="7" type="ORF">E1294_35545</name>
</gene>
<dbReference type="PRINTS" id="PR00094">
    <property type="entry name" value="ADENYLTKNASE"/>
</dbReference>
<dbReference type="InterPro" id="IPR000850">
    <property type="entry name" value="Adenylat/UMP-CMP_kin"/>
</dbReference>
<keyword evidence="3 6" id="KW-0547">Nucleotide-binding</keyword>
<dbReference type="SUPFAM" id="SSF52540">
    <property type="entry name" value="P-loop containing nucleoside triphosphate hydrolases"/>
    <property type="match status" value="1"/>
</dbReference>
<sequence>MSARTISKTSLLVLLGPPGSGKSTLVASILGATPGLGHFAVRRQFVEEKRRQTDLWLAATESQEKGQWLPDEVVIEAFTRRLDAQLPGGMLVEGLPANAEQARLMLEVVKDRGRQVDRVLYLDAPDQVCMARMRKRSVCVTCDGGISQASVSEADPGRCARCGSVLGRRRDDQDEPFAERLRLHRHHIGGILDELCHDRATVLDGTADRAEIAQAAFRLLSQPRPARDL</sequence>
<dbReference type="PANTHER" id="PTHR23359">
    <property type="entry name" value="NUCLEOTIDE KINASE"/>
    <property type="match status" value="1"/>
</dbReference>
<keyword evidence="1 5" id="KW-0808">Transferase</keyword>
<comment type="subunit">
    <text evidence="6">Monomer.</text>
</comment>
<dbReference type="InterPro" id="IPR027417">
    <property type="entry name" value="P-loop_NTPase"/>
</dbReference>
<dbReference type="RefSeq" id="WP_132515363.1">
    <property type="nucleotide sequence ID" value="NZ_SMKP01000132.1"/>
</dbReference>
<keyword evidence="6" id="KW-0067">ATP-binding</keyword>
<dbReference type="Gene3D" id="3.40.50.300">
    <property type="entry name" value="P-loop containing nucleotide triphosphate hydrolases"/>
    <property type="match status" value="1"/>
</dbReference>
<dbReference type="EC" id="2.7.4.3" evidence="6"/>
<reference evidence="7 8" key="1">
    <citation type="submission" date="2019-03" db="EMBL/GenBank/DDBJ databases">
        <title>Draft genome sequences of novel Actinobacteria.</title>
        <authorList>
            <person name="Sahin N."/>
            <person name="Ay H."/>
            <person name="Saygin H."/>
        </authorList>
    </citation>
    <scope>NUCLEOTIDE SEQUENCE [LARGE SCALE GENOMIC DNA]</scope>
    <source>
        <strain evidence="7 8">KC712</strain>
    </source>
</reference>
<comment type="caution">
    <text evidence="7">The sequence shown here is derived from an EMBL/GenBank/DDBJ whole genome shotgun (WGS) entry which is preliminary data.</text>
</comment>
<dbReference type="AlphaFoldDB" id="A0A4R4WD13"/>
<dbReference type="OrthoDB" id="9805030at2"/>
<dbReference type="GO" id="GO:0004017">
    <property type="term" value="F:AMP kinase activity"/>
    <property type="evidence" value="ECO:0007669"/>
    <property type="project" value="UniProtKB-EC"/>
</dbReference>
<evidence type="ECO:0000256" key="6">
    <source>
        <dbReference type="RuleBase" id="RU003331"/>
    </source>
</evidence>